<reference evidence="2 3" key="1">
    <citation type="submission" date="2015-04" db="EMBL/GenBank/DDBJ databases">
        <authorList>
            <person name="Syromyatnikov M.Y."/>
            <person name="Popov V.N."/>
        </authorList>
    </citation>
    <scope>NUCLEOTIDE SEQUENCE [LARGE SCALE GENOMIC DNA]</scope>
</reference>
<evidence type="ECO:0000256" key="1">
    <source>
        <dbReference type="SAM" id="MobiDB-lite"/>
    </source>
</evidence>
<feature type="compositionally biased region" description="Basic and acidic residues" evidence="1">
    <location>
        <begin position="313"/>
        <end position="336"/>
    </location>
</feature>
<evidence type="ECO:0000313" key="3">
    <source>
        <dbReference type="Proteomes" id="UP000183832"/>
    </source>
</evidence>
<gene>
    <name evidence="2" type="ORF">CLUMA_CG012947</name>
</gene>
<feature type="region of interest" description="Disordered" evidence="1">
    <location>
        <begin position="228"/>
        <end position="254"/>
    </location>
</feature>
<proteinExistence type="predicted"/>
<accession>A0A1J1IJB6</accession>
<dbReference type="AlphaFoldDB" id="A0A1J1IJB6"/>
<dbReference type="OrthoDB" id="545063at2759"/>
<evidence type="ECO:0000313" key="2">
    <source>
        <dbReference type="EMBL" id="CRK99636.1"/>
    </source>
</evidence>
<feature type="region of interest" description="Disordered" evidence="1">
    <location>
        <begin position="305"/>
        <end position="376"/>
    </location>
</feature>
<feature type="compositionally biased region" description="Polar residues" evidence="1">
    <location>
        <begin position="362"/>
        <end position="376"/>
    </location>
</feature>
<dbReference type="EMBL" id="CVRI01000051">
    <property type="protein sequence ID" value="CRK99636.1"/>
    <property type="molecule type" value="Genomic_DNA"/>
</dbReference>
<dbReference type="Proteomes" id="UP000183832">
    <property type="component" value="Unassembled WGS sequence"/>
</dbReference>
<protein>
    <submittedName>
        <fullName evidence="2">CLUMA_CG012947, isoform A</fullName>
    </submittedName>
</protein>
<sequence length="376" mass="42558">MSNHELMSIDDQTLANIMNKRHRSAKSQFKNPPQPKFCIKERTLDGRDLFINVLSYSRIANQLSEFDPIPLYGGMQIRSFGSIKNNVNTQPPHLIFAVMASPEVLKKTGRNCADTPEQMNLVELMCEFVEAMNPGIVLSKKPEILKDRDLAGELKDVWSAVQNFRDKEKAGISDIVVYTEFGPESGSVPFEASEPMMKSLQRNDPCYGKAVKSENNHMNELEQCVESQNCNEKGGDDDEAVEKERENISLPEKSVDESDLNLKIDKMLSLSSKKIESNNQENHHTNESSGKIIKVQNQKNQQHNFFPKFLSSSKEKEAKDKEKDKDKDKDEVEPKTKTKKSLNFFRRNKSSTGSPTHGGCINSISNNQKSDNNTEH</sequence>
<name>A0A1J1IJB6_9DIPT</name>
<keyword evidence="3" id="KW-1185">Reference proteome</keyword>
<organism evidence="2 3">
    <name type="scientific">Clunio marinus</name>
    <dbReference type="NCBI Taxonomy" id="568069"/>
    <lineage>
        <taxon>Eukaryota</taxon>
        <taxon>Metazoa</taxon>
        <taxon>Ecdysozoa</taxon>
        <taxon>Arthropoda</taxon>
        <taxon>Hexapoda</taxon>
        <taxon>Insecta</taxon>
        <taxon>Pterygota</taxon>
        <taxon>Neoptera</taxon>
        <taxon>Endopterygota</taxon>
        <taxon>Diptera</taxon>
        <taxon>Nematocera</taxon>
        <taxon>Chironomoidea</taxon>
        <taxon>Chironomidae</taxon>
        <taxon>Clunio</taxon>
    </lineage>
</organism>
<feature type="compositionally biased region" description="Basic and acidic residues" evidence="1">
    <location>
        <begin position="242"/>
        <end position="254"/>
    </location>
</feature>